<evidence type="ECO:0000256" key="4">
    <source>
        <dbReference type="ARBA" id="ARBA00038306"/>
    </source>
</evidence>
<feature type="domain" description="Outer membrane protein beta-barrel" evidence="6">
    <location>
        <begin position="222"/>
        <end position="409"/>
    </location>
</feature>
<proteinExistence type="inferred from homology"/>
<dbReference type="PANTHER" id="PTHR34001">
    <property type="entry name" value="BLL7405 PROTEIN"/>
    <property type="match status" value="1"/>
</dbReference>
<comment type="subcellular location">
    <subcellularLocation>
        <location evidence="1">Membrane</location>
    </subcellularLocation>
</comment>
<keyword evidence="2 5" id="KW-0732">Signal</keyword>
<feature type="chain" id="PRO_5012916826" description="Outer membrane protein beta-barrel domain-containing protein" evidence="5">
    <location>
        <begin position="24"/>
        <end position="409"/>
    </location>
</feature>
<dbReference type="PANTHER" id="PTHR34001:SF3">
    <property type="entry name" value="BLL7405 PROTEIN"/>
    <property type="match status" value="1"/>
</dbReference>
<dbReference type="InterPro" id="IPR027385">
    <property type="entry name" value="Beta-barrel_OMP"/>
</dbReference>
<organism evidence="7">
    <name type="scientific">uncultured Alphaproteobacteria bacterium</name>
    <dbReference type="NCBI Taxonomy" id="91750"/>
    <lineage>
        <taxon>Bacteria</taxon>
        <taxon>Pseudomonadati</taxon>
        <taxon>Pseudomonadota</taxon>
        <taxon>Alphaproteobacteria</taxon>
        <taxon>environmental samples</taxon>
    </lineage>
</organism>
<evidence type="ECO:0000256" key="3">
    <source>
        <dbReference type="ARBA" id="ARBA00023136"/>
    </source>
</evidence>
<accession>A0A212KJ34</accession>
<evidence type="ECO:0000313" key="7">
    <source>
        <dbReference type="EMBL" id="SBW11677.1"/>
    </source>
</evidence>
<dbReference type="InterPro" id="IPR011250">
    <property type="entry name" value="OMP/PagP_B-barrel"/>
</dbReference>
<gene>
    <name evidence="7" type="ORF">KL86APRO_20269</name>
</gene>
<dbReference type="SUPFAM" id="SSF56925">
    <property type="entry name" value="OMPA-like"/>
    <property type="match status" value="2"/>
</dbReference>
<comment type="similarity">
    <text evidence="4">Belongs to the Omp25/RopB family.</text>
</comment>
<evidence type="ECO:0000256" key="5">
    <source>
        <dbReference type="SAM" id="SignalP"/>
    </source>
</evidence>
<dbReference type="InterPro" id="IPR051692">
    <property type="entry name" value="OMP-like"/>
</dbReference>
<evidence type="ECO:0000256" key="2">
    <source>
        <dbReference type="ARBA" id="ARBA00022729"/>
    </source>
</evidence>
<keyword evidence="3" id="KW-0472">Membrane</keyword>
<protein>
    <recommendedName>
        <fullName evidence="6">Outer membrane protein beta-barrel domain-containing protein</fullName>
    </recommendedName>
</protein>
<dbReference type="Gene3D" id="2.40.160.20">
    <property type="match status" value="1"/>
</dbReference>
<dbReference type="Pfam" id="PF13505">
    <property type="entry name" value="OMP_b-brl"/>
    <property type="match status" value="2"/>
</dbReference>
<evidence type="ECO:0000259" key="6">
    <source>
        <dbReference type="Pfam" id="PF13505"/>
    </source>
</evidence>
<name>A0A212KJ34_9PROT</name>
<dbReference type="EMBL" id="FLUO01000002">
    <property type="protein sequence ID" value="SBW11677.1"/>
    <property type="molecule type" value="Genomic_DNA"/>
</dbReference>
<reference evidence="7" key="1">
    <citation type="submission" date="2016-04" db="EMBL/GenBank/DDBJ databases">
        <authorList>
            <person name="Evans L.H."/>
            <person name="Alamgir A."/>
            <person name="Owens N."/>
            <person name="Weber N.D."/>
            <person name="Virtaneva K."/>
            <person name="Barbian K."/>
            <person name="Babar A."/>
            <person name="Rosenke K."/>
        </authorList>
    </citation>
    <scope>NUCLEOTIDE SEQUENCE</scope>
    <source>
        <strain evidence="7">86</strain>
    </source>
</reference>
<sequence>MKIRTFVLAATALTALGVQAALAEETAFDGPYAGVQLGYGTTLYDGSNRSANPGDTYVQDFGSHNEPRIGAFAGYSKSFGKFVLSPEAKVVYDHAEMEVWPSATSKFSLDKEYHFGAGLRAGYLVDPDTLVYVRGDAVRAKFAMSYTGDRSRQSQFVNGFDAGFGAEVGVGNGLFVRGEYLWTDYGDFDGQNQSYQPFESMANIALVYRFNDTSKTSESKVADFGGAYVGGQIGYGDANTKELQSDASTNDSFYYGRPAHGMNGGLYGGYGVMLSRFYVGGEVEANLANYEMEEKVADGTGAGWKLKNTYGAAARFGYRVADRTMIYTKLGVVRSEVEYRATGVSDSDDTLTGVRGGLGMEFAATDNVMIRGEYTHTAYGSMHYSDADGEPDVIKPRENLFRVGVAYKF</sequence>
<feature type="signal peptide" evidence="5">
    <location>
        <begin position="1"/>
        <end position="23"/>
    </location>
</feature>
<dbReference type="GO" id="GO:0016020">
    <property type="term" value="C:membrane"/>
    <property type="evidence" value="ECO:0007669"/>
    <property type="project" value="UniProtKB-SubCell"/>
</dbReference>
<evidence type="ECO:0000256" key="1">
    <source>
        <dbReference type="ARBA" id="ARBA00004370"/>
    </source>
</evidence>
<dbReference type="AlphaFoldDB" id="A0A212KJ34"/>
<feature type="domain" description="Outer membrane protein beta-barrel" evidence="6">
    <location>
        <begin position="9"/>
        <end position="210"/>
    </location>
</feature>